<feature type="compositionally biased region" description="Polar residues" evidence="6">
    <location>
        <begin position="78"/>
        <end position="112"/>
    </location>
</feature>
<feature type="compositionally biased region" description="Polar residues" evidence="6">
    <location>
        <begin position="180"/>
        <end position="191"/>
    </location>
</feature>
<feature type="region of interest" description="Disordered" evidence="6">
    <location>
        <begin position="20"/>
        <end position="41"/>
    </location>
</feature>
<dbReference type="GO" id="GO:1990757">
    <property type="term" value="F:ubiquitin ligase activator activity"/>
    <property type="evidence" value="ECO:0007669"/>
    <property type="project" value="TreeGrafter"/>
</dbReference>
<dbReference type="PROSITE" id="PS00678">
    <property type="entry name" value="WD_REPEATS_1"/>
    <property type="match status" value="1"/>
</dbReference>
<dbReference type="EMBL" id="KZ819605">
    <property type="protein sequence ID" value="PWN32606.1"/>
    <property type="molecule type" value="Genomic_DNA"/>
</dbReference>
<evidence type="ECO:0000256" key="3">
    <source>
        <dbReference type="ARBA" id="ARBA00022737"/>
    </source>
</evidence>
<evidence type="ECO:0000256" key="2">
    <source>
        <dbReference type="ARBA" id="ARBA00022574"/>
    </source>
</evidence>
<organism evidence="8 9">
    <name type="scientific">Meira miltonrushii</name>
    <dbReference type="NCBI Taxonomy" id="1280837"/>
    <lineage>
        <taxon>Eukaryota</taxon>
        <taxon>Fungi</taxon>
        <taxon>Dikarya</taxon>
        <taxon>Basidiomycota</taxon>
        <taxon>Ustilaginomycotina</taxon>
        <taxon>Exobasidiomycetes</taxon>
        <taxon>Exobasidiales</taxon>
        <taxon>Brachybasidiaceae</taxon>
        <taxon>Meira</taxon>
    </lineage>
</organism>
<evidence type="ECO:0000256" key="5">
    <source>
        <dbReference type="PROSITE-ProRule" id="PRU00221"/>
    </source>
</evidence>
<dbReference type="InParanoid" id="A0A316V4Y5"/>
<keyword evidence="2 5" id="KW-0853">WD repeat</keyword>
<name>A0A316V4Y5_9BASI</name>
<dbReference type="GO" id="GO:0031145">
    <property type="term" value="P:anaphase-promoting complex-dependent catabolic process"/>
    <property type="evidence" value="ECO:0007669"/>
    <property type="project" value="TreeGrafter"/>
</dbReference>
<dbReference type="InterPro" id="IPR019775">
    <property type="entry name" value="WD40_repeat_CS"/>
</dbReference>
<dbReference type="InterPro" id="IPR001680">
    <property type="entry name" value="WD40_rpt"/>
</dbReference>
<evidence type="ECO:0000256" key="4">
    <source>
        <dbReference type="ARBA" id="ARBA00023306"/>
    </source>
</evidence>
<dbReference type="SMART" id="SM00320">
    <property type="entry name" value="WD40"/>
    <property type="match status" value="6"/>
</dbReference>
<dbReference type="PANTHER" id="PTHR19918">
    <property type="entry name" value="CELL DIVISION CYCLE 20 CDC20 FIZZY -RELATED"/>
    <property type="match status" value="1"/>
</dbReference>
<keyword evidence="3" id="KW-0677">Repeat</keyword>
<feature type="non-terminal residue" evidence="8">
    <location>
        <position position="511"/>
    </location>
</feature>
<dbReference type="STRING" id="1280837.A0A316V4Y5"/>
<dbReference type="Gene3D" id="2.130.10.10">
    <property type="entry name" value="YVTN repeat-like/Quinoprotein amine dehydrogenase"/>
    <property type="match status" value="1"/>
</dbReference>
<dbReference type="RefSeq" id="XP_025352908.1">
    <property type="nucleotide sequence ID" value="XM_025495826.1"/>
</dbReference>
<dbReference type="GO" id="GO:0010997">
    <property type="term" value="F:anaphase-promoting complex binding"/>
    <property type="evidence" value="ECO:0007669"/>
    <property type="project" value="InterPro"/>
</dbReference>
<feature type="non-terminal residue" evidence="8">
    <location>
        <position position="1"/>
    </location>
</feature>
<dbReference type="FunCoup" id="A0A316V4Y5">
    <property type="interactions" value="145"/>
</dbReference>
<keyword evidence="9" id="KW-1185">Reference proteome</keyword>
<dbReference type="SUPFAM" id="SSF50978">
    <property type="entry name" value="WD40 repeat-like"/>
    <property type="match status" value="1"/>
</dbReference>
<dbReference type="PROSITE" id="PS50082">
    <property type="entry name" value="WD_REPEATS_2"/>
    <property type="match status" value="3"/>
</dbReference>
<dbReference type="Pfam" id="PF24807">
    <property type="entry name" value="WD40_CDC20-Fz"/>
    <property type="match status" value="1"/>
</dbReference>
<feature type="repeat" description="WD" evidence="5">
    <location>
        <begin position="341"/>
        <end position="373"/>
    </location>
</feature>
<feature type="repeat" description="WD" evidence="5">
    <location>
        <begin position="475"/>
        <end position="511"/>
    </location>
</feature>
<dbReference type="GO" id="GO:0005680">
    <property type="term" value="C:anaphase-promoting complex"/>
    <property type="evidence" value="ECO:0007669"/>
    <property type="project" value="TreeGrafter"/>
</dbReference>
<evidence type="ECO:0000313" key="8">
    <source>
        <dbReference type="EMBL" id="PWN32606.1"/>
    </source>
</evidence>
<keyword evidence="4" id="KW-0131">Cell cycle</keyword>
<feature type="repeat" description="WD" evidence="5">
    <location>
        <begin position="258"/>
        <end position="299"/>
    </location>
</feature>
<dbReference type="InterPro" id="IPR036322">
    <property type="entry name" value="WD40_repeat_dom_sf"/>
</dbReference>
<dbReference type="PANTHER" id="PTHR19918:SF1">
    <property type="entry name" value="FIZZY-RELATED PROTEIN HOMOLOG"/>
    <property type="match status" value="1"/>
</dbReference>
<dbReference type="PROSITE" id="PS50294">
    <property type="entry name" value="WD_REPEATS_REGION"/>
    <property type="match status" value="2"/>
</dbReference>
<evidence type="ECO:0000259" key="7">
    <source>
        <dbReference type="Pfam" id="PF24807"/>
    </source>
</evidence>
<dbReference type="Proteomes" id="UP000245771">
    <property type="component" value="Unassembled WGS sequence"/>
</dbReference>
<dbReference type="GO" id="GO:1905786">
    <property type="term" value="P:positive regulation of anaphase-promoting complex-dependent catabolic process"/>
    <property type="evidence" value="ECO:0007669"/>
    <property type="project" value="TreeGrafter"/>
</dbReference>
<dbReference type="InterPro" id="IPR033010">
    <property type="entry name" value="Cdc20/Fizzy"/>
</dbReference>
<evidence type="ECO:0000256" key="1">
    <source>
        <dbReference type="ARBA" id="ARBA00006445"/>
    </source>
</evidence>
<sequence>DRFIPNRDDSDIQAAFELMSNEPVTPKKHKRKISAADMDAQKEEANETFTTLLSSELFGSDSNAFAAAINVRKAIDGSSHSNTPSPFATASRSSSGRQSLRNGGSQPTTPTKRNIFHYGSKSPTSSISRARDTPGRSGKRSESRSPSRRNSITSNPSGALFGGPSPNRRLDTLDSPSHDLYSSSPVSIESQRVLQSPRKTYRSVSKVPYKVLDAPDLADDFYLNLVDWSSKNVLGVGLSNCVYLWSAKTSNVTKLCEVDRERDRITSVNWCGRGDYLAVGLNSGSVQIWDPERVQLLRTFTGHSARVGSLAWNESILSTGSRDRTIFHRDVRVRNQSIRELKGHAQEICGLKWNTATNQLASGGNDNKLFVWDGLNTVPLYRFGHHRAAVKAIAWSPHESGLLASGGGTADMHIRFFKTTTGTLLSEVDTGSQVCNLAWSKVNNEIVSTHGFSGSKVSNQVQVWRYPDMGQVATLMGHTMRVLYLAMSPDGESVVSGAGDETLRFWDLNSS</sequence>
<comment type="similarity">
    <text evidence="1">Belongs to the WD repeat CDC20/Fizzy family.</text>
</comment>
<evidence type="ECO:0000313" key="9">
    <source>
        <dbReference type="Proteomes" id="UP000245771"/>
    </source>
</evidence>
<protein>
    <submittedName>
        <fullName evidence="8">WD40 repeat-like protein</fullName>
    </submittedName>
</protein>
<gene>
    <name evidence="8" type="ORF">FA14DRAFT_108068</name>
</gene>
<dbReference type="AlphaFoldDB" id="A0A316V4Y5"/>
<accession>A0A316V4Y5</accession>
<dbReference type="InterPro" id="IPR056150">
    <property type="entry name" value="WD40_CDC20-Fz"/>
</dbReference>
<proteinExistence type="inferred from homology"/>
<reference evidence="8 9" key="1">
    <citation type="journal article" date="2018" name="Mol. Biol. Evol.">
        <title>Broad Genomic Sampling Reveals a Smut Pathogenic Ancestry of the Fungal Clade Ustilaginomycotina.</title>
        <authorList>
            <person name="Kijpornyongpan T."/>
            <person name="Mondo S.J."/>
            <person name="Barry K."/>
            <person name="Sandor L."/>
            <person name="Lee J."/>
            <person name="Lipzen A."/>
            <person name="Pangilinan J."/>
            <person name="LaButti K."/>
            <person name="Hainaut M."/>
            <person name="Henrissat B."/>
            <person name="Grigoriev I.V."/>
            <person name="Spatafora J.W."/>
            <person name="Aime M.C."/>
        </authorList>
    </citation>
    <scope>NUCLEOTIDE SEQUENCE [LARGE SCALE GENOMIC DNA]</scope>
    <source>
        <strain evidence="8 9">MCA 3882</strain>
    </source>
</reference>
<evidence type="ECO:0000256" key="6">
    <source>
        <dbReference type="SAM" id="MobiDB-lite"/>
    </source>
</evidence>
<feature type="region of interest" description="Disordered" evidence="6">
    <location>
        <begin position="76"/>
        <end position="191"/>
    </location>
</feature>
<dbReference type="OrthoDB" id="10263272at2759"/>
<feature type="compositionally biased region" description="Basic and acidic residues" evidence="6">
    <location>
        <begin position="129"/>
        <end position="145"/>
    </location>
</feature>
<dbReference type="InterPro" id="IPR015943">
    <property type="entry name" value="WD40/YVTN_repeat-like_dom_sf"/>
</dbReference>
<feature type="domain" description="CDC20/Fizzy WD40" evidence="7">
    <location>
        <begin position="212"/>
        <end position="506"/>
    </location>
</feature>
<dbReference type="GeneID" id="37017607"/>